<keyword evidence="4 9" id="KW-0321">Glycogen metabolism</keyword>
<gene>
    <name evidence="9 12" type="primary">glgB</name>
    <name evidence="12" type="ORF">PFCIRM138_10580</name>
</gene>
<evidence type="ECO:0000256" key="6">
    <source>
        <dbReference type="ARBA" id="ARBA00022679"/>
    </source>
</evidence>
<dbReference type="NCBIfam" id="NF003811">
    <property type="entry name" value="PRK05402.1"/>
    <property type="match status" value="1"/>
</dbReference>
<sequence>MHDKFGNLTGTDLEGFHSGGDTEAWRRLGSHVVTVHDDARGDLSGTRFAVWAPNAQRVQVIGDFNWWQGDDMELVPGSGVWGLWKEGVGAGARYKYKIQHRDGSWQEKADPFAFSTEVPPANASVVFDREHAWAPSEESWLAHRAQADPYHSQMSIYELHVGSWRKGLDYRQLAQELPAYLTWMGYTHVELMPIMAHPLEASWGYQVTGYYAVDPRHGSPDDLRVLIEALHAAGIGVILDWVPGHFPKDDWALGRFDGTALFEHADPRQGEQLDWGTYVFNFGRNEVKSFLISNALFWVSEFHIDALRVDAVASMLYLDYSRPPGGWVPNKYGGRENLEAIDLLRYINRHLYRRQPGVMMIAEESTSFPKVSAPVDVGGLGFGFKWNMGWMNDSLEYIKLDPIYRQYHHNEMTFAIVYAYSENYILPISHDEVVHGKGSMVNKIPQDDWRKFATLRSFYSFMWAFPGKQLLFMGQEFGQRSEWNEAVGLEWWVDSLQWHKGLRDMMREINHVQARTPALYELDSEPEGFRWINDNDWMANTFSWLRFDRQGGMVACVANFSPEPYPEYGLRVPRAGRWREILNTDEQRWDGSGEAANGTRIAQPVDGEEGAELVISIPPMAGVWLRFEPEATDS</sequence>
<evidence type="ECO:0000256" key="8">
    <source>
        <dbReference type="ARBA" id="ARBA00023277"/>
    </source>
</evidence>
<dbReference type="GO" id="GO:0043169">
    <property type="term" value="F:cation binding"/>
    <property type="evidence" value="ECO:0007669"/>
    <property type="project" value="InterPro"/>
</dbReference>
<evidence type="ECO:0000313" key="12">
    <source>
        <dbReference type="EMBL" id="CEP26913.1"/>
    </source>
</evidence>
<keyword evidence="6 9" id="KW-0808">Transferase</keyword>
<keyword evidence="7 9" id="KW-0320">Glycogen biosynthesis</keyword>
<dbReference type="Pfam" id="PF02922">
    <property type="entry name" value="CBM_48"/>
    <property type="match status" value="1"/>
</dbReference>
<dbReference type="SUPFAM" id="SSF51445">
    <property type="entry name" value="(Trans)glycosidases"/>
    <property type="match status" value="1"/>
</dbReference>
<dbReference type="Pfam" id="PF00128">
    <property type="entry name" value="Alpha-amylase"/>
    <property type="match status" value="1"/>
</dbReference>
<evidence type="ECO:0000256" key="10">
    <source>
        <dbReference type="PIRSR" id="PIRSR000463-1"/>
    </source>
</evidence>
<dbReference type="SMART" id="SM00642">
    <property type="entry name" value="Aamy"/>
    <property type="match status" value="1"/>
</dbReference>
<dbReference type="HAMAP" id="MF_00685">
    <property type="entry name" value="GlgB"/>
    <property type="match status" value="1"/>
</dbReference>
<dbReference type="AlphaFoldDB" id="A0A0B7P0N3"/>
<evidence type="ECO:0000256" key="3">
    <source>
        <dbReference type="ARBA" id="ARBA00009000"/>
    </source>
</evidence>
<dbReference type="EMBL" id="LM676425">
    <property type="protein sequence ID" value="CEP26913.1"/>
    <property type="molecule type" value="Genomic_DNA"/>
</dbReference>
<dbReference type="InterPro" id="IPR006407">
    <property type="entry name" value="GlgB"/>
</dbReference>
<dbReference type="Gene3D" id="2.60.40.1180">
    <property type="entry name" value="Golgi alpha-mannosidase II"/>
    <property type="match status" value="1"/>
</dbReference>
<feature type="domain" description="Glycosyl hydrolase family 13 catalytic" evidence="11">
    <location>
        <begin position="158"/>
        <end position="513"/>
    </location>
</feature>
<comment type="similarity">
    <text evidence="3 9">Belongs to the glycosyl hydrolase 13 family. GlgB subfamily.</text>
</comment>
<dbReference type="InterPro" id="IPR017853">
    <property type="entry name" value="GH"/>
</dbReference>
<dbReference type="Gene3D" id="2.60.40.10">
    <property type="entry name" value="Immunoglobulins"/>
    <property type="match status" value="1"/>
</dbReference>
<dbReference type="GO" id="GO:0005829">
    <property type="term" value="C:cytosol"/>
    <property type="evidence" value="ECO:0007669"/>
    <property type="project" value="TreeGrafter"/>
</dbReference>
<name>A0A0B7P0N3_PROFF</name>
<dbReference type="GO" id="GO:0004553">
    <property type="term" value="F:hydrolase activity, hydrolyzing O-glycosyl compounds"/>
    <property type="evidence" value="ECO:0007669"/>
    <property type="project" value="InterPro"/>
</dbReference>
<dbReference type="Pfam" id="PF02806">
    <property type="entry name" value="Alpha-amylase_C"/>
    <property type="match status" value="1"/>
</dbReference>
<dbReference type="FunFam" id="3.20.20.80:FF:000003">
    <property type="entry name" value="1,4-alpha-glucan branching enzyme GlgB"/>
    <property type="match status" value="1"/>
</dbReference>
<dbReference type="NCBIfam" id="TIGR01515">
    <property type="entry name" value="branching_enzym"/>
    <property type="match status" value="1"/>
</dbReference>
<keyword evidence="8 9" id="KW-0119">Carbohydrate metabolism</keyword>
<evidence type="ECO:0000256" key="2">
    <source>
        <dbReference type="ARBA" id="ARBA00004964"/>
    </source>
</evidence>
<dbReference type="InterPro" id="IPR004193">
    <property type="entry name" value="Glyco_hydro_13_N"/>
</dbReference>
<dbReference type="EC" id="2.4.1.18" evidence="9"/>
<feature type="active site" description="Proton donor" evidence="9 10">
    <location>
        <position position="363"/>
    </location>
</feature>
<feature type="active site" description="Nucleophile" evidence="9 10">
    <location>
        <position position="310"/>
    </location>
</feature>
<dbReference type="NCBIfam" id="NF008967">
    <property type="entry name" value="PRK12313.1"/>
    <property type="match status" value="1"/>
</dbReference>
<protein>
    <recommendedName>
        <fullName evidence="9">1,4-alpha-glucan branching enzyme GlgB</fullName>
        <ecNumber evidence="9">2.4.1.18</ecNumber>
    </recommendedName>
    <alternativeName>
        <fullName evidence="9">1,4-alpha-D-glucan:1,4-alpha-D-glucan 6-glucosyl-transferase</fullName>
    </alternativeName>
    <alternativeName>
        <fullName evidence="9">Alpha-(1-&gt;4)-glucan branching enzyme</fullName>
    </alternativeName>
    <alternativeName>
        <fullName evidence="9">Glycogen branching enzyme</fullName>
        <shortName evidence="9">BE</shortName>
    </alternativeName>
</protein>
<dbReference type="SUPFAM" id="SSF51011">
    <property type="entry name" value="Glycosyl hydrolase domain"/>
    <property type="match status" value="1"/>
</dbReference>
<comment type="pathway">
    <text evidence="2 9">Glycan biosynthesis; glycogen biosynthesis.</text>
</comment>
<dbReference type="InterPro" id="IPR044143">
    <property type="entry name" value="GlgB_N_E_set_prok"/>
</dbReference>
<dbReference type="InterPro" id="IPR013783">
    <property type="entry name" value="Ig-like_fold"/>
</dbReference>
<reference evidence="12" key="1">
    <citation type="submission" date="2014-08" db="EMBL/GenBank/DDBJ databases">
        <authorList>
            <person name="Falentin Helene"/>
        </authorList>
    </citation>
    <scope>NUCLEOTIDE SEQUENCE</scope>
</reference>
<evidence type="ECO:0000256" key="5">
    <source>
        <dbReference type="ARBA" id="ARBA00022676"/>
    </source>
</evidence>
<comment type="subunit">
    <text evidence="9">Monomer.</text>
</comment>
<evidence type="ECO:0000256" key="7">
    <source>
        <dbReference type="ARBA" id="ARBA00023056"/>
    </source>
</evidence>
<evidence type="ECO:0000256" key="4">
    <source>
        <dbReference type="ARBA" id="ARBA00022600"/>
    </source>
</evidence>
<dbReference type="InterPro" id="IPR014756">
    <property type="entry name" value="Ig_E-set"/>
</dbReference>
<dbReference type="UniPathway" id="UPA00164"/>
<dbReference type="CDD" id="cd02855">
    <property type="entry name" value="E_set_GBE_prok_N"/>
    <property type="match status" value="1"/>
</dbReference>
<dbReference type="InterPro" id="IPR037439">
    <property type="entry name" value="Branching_enzy"/>
</dbReference>
<organism evidence="12">
    <name type="scientific">Propionibacterium freudenreichii subsp. freudenreichii</name>
    <dbReference type="NCBI Taxonomy" id="66712"/>
    <lineage>
        <taxon>Bacteria</taxon>
        <taxon>Bacillati</taxon>
        <taxon>Actinomycetota</taxon>
        <taxon>Actinomycetes</taxon>
        <taxon>Propionibacteriales</taxon>
        <taxon>Propionibacteriaceae</taxon>
        <taxon>Propionibacterium</taxon>
    </lineage>
</organism>
<dbReference type="GO" id="GO:0003844">
    <property type="term" value="F:1,4-alpha-glucan branching enzyme activity"/>
    <property type="evidence" value="ECO:0007669"/>
    <property type="project" value="UniProtKB-UniRule"/>
</dbReference>
<comment type="function">
    <text evidence="9">Catalyzes the formation of the alpha-1,6-glucosidic linkages in glycogen by scission of a 1,4-alpha-linked oligosaccharide from growing alpha-1,4-glucan chains and the subsequent attachment of the oligosaccharide to the alpha-1,6 position.</text>
</comment>
<dbReference type="PIRSF" id="PIRSF000463">
    <property type="entry name" value="GlgB"/>
    <property type="match status" value="1"/>
</dbReference>
<evidence type="ECO:0000256" key="1">
    <source>
        <dbReference type="ARBA" id="ARBA00000826"/>
    </source>
</evidence>
<accession>A0A0B7P0N3</accession>
<dbReference type="InterPro" id="IPR006048">
    <property type="entry name" value="A-amylase/branching_C"/>
</dbReference>
<dbReference type="SUPFAM" id="SSF81296">
    <property type="entry name" value="E set domains"/>
    <property type="match status" value="1"/>
</dbReference>
<dbReference type="InterPro" id="IPR006047">
    <property type="entry name" value="GH13_cat_dom"/>
</dbReference>
<evidence type="ECO:0000256" key="9">
    <source>
        <dbReference type="HAMAP-Rule" id="MF_00685"/>
    </source>
</evidence>
<proteinExistence type="inferred from homology"/>
<dbReference type="PANTHER" id="PTHR43651:SF3">
    <property type="entry name" value="1,4-ALPHA-GLUCAN-BRANCHING ENZYME"/>
    <property type="match status" value="1"/>
</dbReference>
<dbReference type="CDD" id="cd11322">
    <property type="entry name" value="AmyAc_Glg_BE"/>
    <property type="match status" value="1"/>
</dbReference>
<evidence type="ECO:0000259" key="11">
    <source>
        <dbReference type="SMART" id="SM00642"/>
    </source>
</evidence>
<dbReference type="Gene3D" id="3.20.20.80">
    <property type="entry name" value="Glycosidases"/>
    <property type="match status" value="1"/>
</dbReference>
<dbReference type="InterPro" id="IPR013780">
    <property type="entry name" value="Glyco_hydro_b"/>
</dbReference>
<dbReference type="GO" id="GO:0005978">
    <property type="term" value="P:glycogen biosynthetic process"/>
    <property type="evidence" value="ECO:0007669"/>
    <property type="project" value="UniProtKB-UniRule"/>
</dbReference>
<comment type="catalytic activity">
    <reaction evidence="1 9">
        <text>Transfers a segment of a (1-&gt;4)-alpha-D-glucan chain to a primary hydroxy group in a similar glucan chain.</text>
        <dbReference type="EC" id="2.4.1.18"/>
    </reaction>
</comment>
<keyword evidence="5 9" id="KW-0328">Glycosyltransferase</keyword>
<dbReference type="PANTHER" id="PTHR43651">
    <property type="entry name" value="1,4-ALPHA-GLUCAN-BRANCHING ENZYME"/>
    <property type="match status" value="1"/>
</dbReference>